<feature type="region of interest" description="Disordered" evidence="1">
    <location>
        <begin position="1"/>
        <end position="32"/>
    </location>
</feature>
<dbReference type="EMBL" id="LR798368">
    <property type="protein sequence ID" value="CAB5226774.1"/>
    <property type="molecule type" value="Genomic_DNA"/>
</dbReference>
<protein>
    <submittedName>
        <fullName evidence="2">Uncharacterized protein</fullName>
    </submittedName>
</protein>
<sequence>MTDIPFPEPGITQETRQMYPDNYSDKMGKVFT</sequence>
<feature type="non-terminal residue" evidence="2">
    <location>
        <position position="32"/>
    </location>
</feature>
<gene>
    <name evidence="2" type="ORF">UFOVP1512_21</name>
</gene>
<name>A0A6J7XFW2_9CAUD</name>
<organism evidence="2">
    <name type="scientific">uncultured Caudovirales phage</name>
    <dbReference type="NCBI Taxonomy" id="2100421"/>
    <lineage>
        <taxon>Viruses</taxon>
        <taxon>Duplodnaviria</taxon>
        <taxon>Heunggongvirae</taxon>
        <taxon>Uroviricota</taxon>
        <taxon>Caudoviricetes</taxon>
        <taxon>Peduoviridae</taxon>
        <taxon>Maltschvirus</taxon>
        <taxon>Maltschvirus maltsch</taxon>
    </lineage>
</organism>
<feature type="compositionally biased region" description="Basic and acidic residues" evidence="1">
    <location>
        <begin position="23"/>
        <end position="32"/>
    </location>
</feature>
<accession>A0A6J7XFW2</accession>
<proteinExistence type="predicted"/>
<reference evidence="2" key="1">
    <citation type="submission" date="2020-05" db="EMBL/GenBank/DDBJ databases">
        <authorList>
            <person name="Chiriac C."/>
            <person name="Salcher M."/>
            <person name="Ghai R."/>
            <person name="Kavagutti S V."/>
        </authorList>
    </citation>
    <scope>NUCLEOTIDE SEQUENCE</scope>
</reference>
<evidence type="ECO:0000313" key="2">
    <source>
        <dbReference type="EMBL" id="CAB5226774.1"/>
    </source>
</evidence>
<evidence type="ECO:0000256" key="1">
    <source>
        <dbReference type="SAM" id="MobiDB-lite"/>
    </source>
</evidence>